<feature type="compositionally biased region" description="Basic and acidic residues" evidence="1">
    <location>
        <begin position="142"/>
        <end position="164"/>
    </location>
</feature>
<name>A0ABP9Z480_9FUNG</name>
<evidence type="ECO:0000313" key="3">
    <source>
        <dbReference type="Proteomes" id="UP001473302"/>
    </source>
</evidence>
<reference evidence="2 3" key="1">
    <citation type="submission" date="2024-04" db="EMBL/GenBank/DDBJ databases">
        <title>genome sequences of Mucor flavus KT1a and Helicostylum pulchrum KT1b strains isolated from the surface of a dry-aged beef.</title>
        <authorList>
            <person name="Toyotome T."/>
            <person name="Hosono M."/>
            <person name="Torimaru M."/>
            <person name="Fukuda K."/>
            <person name="Mikami N."/>
        </authorList>
    </citation>
    <scope>NUCLEOTIDE SEQUENCE [LARGE SCALE GENOMIC DNA]</scope>
    <source>
        <strain evidence="2 3">KT1a</strain>
    </source>
</reference>
<protein>
    <recommendedName>
        <fullName evidence="4">Protein FAR1-RELATED SEQUENCE</fullName>
    </recommendedName>
</protein>
<evidence type="ECO:0000256" key="1">
    <source>
        <dbReference type="SAM" id="MobiDB-lite"/>
    </source>
</evidence>
<sequence length="199" mass="22987">MLCEKKHWVGVYADEFSHMRNRTSNRAEGAHSAINVALGNIPSGKISTVTDTIDRWYILKRDERKRQREVEMLGKRSTLVNKETEHKFEHLMYKITRFAMDFVRKEVSYGRIKANNNNIPSACEYDEESDCDGLVSSTGSSDKNDSRSTDVEQVDRSLYDRESHEDEVDLTKPVNDEVTDVNLDQTQDKYLNENKEKGT</sequence>
<comment type="caution">
    <text evidence="2">The sequence shown here is derived from an EMBL/GenBank/DDBJ whole genome shotgun (WGS) entry which is preliminary data.</text>
</comment>
<evidence type="ECO:0008006" key="4">
    <source>
        <dbReference type="Google" id="ProtNLM"/>
    </source>
</evidence>
<proteinExistence type="predicted"/>
<feature type="region of interest" description="Disordered" evidence="1">
    <location>
        <begin position="126"/>
        <end position="199"/>
    </location>
</feature>
<feature type="compositionally biased region" description="Basic and acidic residues" evidence="1">
    <location>
        <begin position="186"/>
        <end position="199"/>
    </location>
</feature>
<dbReference type="Proteomes" id="UP001473302">
    <property type="component" value="Unassembled WGS sequence"/>
</dbReference>
<accession>A0ABP9Z480</accession>
<keyword evidence="3" id="KW-1185">Reference proteome</keyword>
<dbReference type="EMBL" id="BAABUK010000018">
    <property type="protein sequence ID" value="GAA5813908.1"/>
    <property type="molecule type" value="Genomic_DNA"/>
</dbReference>
<evidence type="ECO:0000313" key="2">
    <source>
        <dbReference type="EMBL" id="GAA5813908.1"/>
    </source>
</evidence>
<gene>
    <name evidence="2" type="ORF">MFLAVUS_007396</name>
</gene>
<organism evidence="2 3">
    <name type="scientific">Mucor flavus</name>
    <dbReference type="NCBI Taxonomy" id="439312"/>
    <lineage>
        <taxon>Eukaryota</taxon>
        <taxon>Fungi</taxon>
        <taxon>Fungi incertae sedis</taxon>
        <taxon>Mucoromycota</taxon>
        <taxon>Mucoromycotina</taxon>
        <taxon>Mucoromycetes</taxon>
        <taxon>Mucorales</taxon>
        <taxon>Mucorineae</taxon>
        <taxon>Mucoraceae</taxon>
        <taxon>Mucor</taxon>
    </lineage>
</organism>